<reference evidence="7 8" key="1">
    <citation type="submission" date="2024-03" db="EMBL/GenBank/DDBJ databases">
        <authorList>
            <person name="Brejova B."/>
        </authorList>
    </citation>
    <scope>NUCLEOTIDE SEQUENCE [LARGE SCALE GENOMIC DNA]</scope>
    <source>
        <strain evidence="7 8">CBS 14171</strain>
    </source>
</reference>
<name>A0ABP0ZSN8_9ASCO</name>
<sequence>MGSLKVAEGARCKVGGGPRASYRGVWQSEMVATGNLMPRVIGKSAGTSTHEPSIGAWQAKLIASECVERGNHRDLMLRWATKPVFKVKTNGQQMSKKKGNHEAKLAKRKQANDVKSVEQVRSNSGKGKVEGTVQTEQEPIERKQNVVDITGGNRARKGDDKKRKKKKSEVNEEVPRKKSKKSKPNQDVFDGAVPSVAKVEKPQESRNKSDPKMKKEVPAQSKQRDSSGESSEQQQQQQQQVPNAAHSLVEEKEEGNNSVQQSPSKQAQAGGSSASSEASSHDFNKVIDEDHLVSITAQKSNEWFEQNSASPTKTKSRPFLAEENAIIDYYLAGVCHFRNWNRDQLCRRIWNDERVTDNFWIDVRKAFPYRSNSSIYKHIRRKYHIFDARGKWTKDEDAQLSNLAIVNPSQWKKIGEIMGRMPEDCRDRWRNYLKCGDARKSQRWSRDEEERLVDAVNEIIQDLRELGDSSPLSAEKVNWTIVSEKMDGQRSRLQCRDKWSSLNETASRIHPPRMGHLDKLWLLKRLKKKNYSSADDIQWGKLMRKYANDIGDKPGWQMQDFQNYLRDEVLPLGDQNNTNGKESSKMKFQKIVKQNLDESTSKT</sequence>
<organism evidence="7 8">
    <name type="scientific">Lodderomyces beijingensis</name>
    <dbReference type="NCBI Taxonomy" id="1775926"/>
    <lineage>
        <taxon>Eukaryota</taxon>
        <taxon>Fungi</taxon>
        <taxon>Dikarya</taxon>
        <taxon>Ascomycota</taxon>
        <taxon>Saccharomycotina</taxon>
        <taxon>Pichiomycetes</taxon>
        <taxon>Debaryomycetaceae</taxon>
        <taxon>Candida/Lodderomyces clade</taxon>
        <taxon>Lodderomyces</taxon>
    </lineage>
</organism>
<dbReference type="GeneID" id="92209381"/>
<dbReference type="InterPro" id="IPR001005">
    <property type="entry name" value="SANT/Myb"/>
</dbReference>
<dbReference type="EMBL" id="OZ022409">
    <property type="protein sequence ID" value="CAK9440085.1"/>
    <property type="molecule type" value="Genomic_DNA"/>
</dbReference>
<dbReference type="InterPro" id="IPR009057">
    <property type="entry name" value="Homeodomain-like_sf"/>
</dbReference>
<comment type="subcellular location">
    <subcellularLocation>
        <location evidence="1">Nucleus</location>
    </subcellularLocation>
</comment>
<dbReference type="SUPFAM" id="SSF46689">
    <property type="entry name" value="Homeodomain-like"/>
    <property type="match status" value="2"/>
</dbReference>
<gene>
    <name evidence="7" type="ORF">LODBEIA_P41850</name>
</gene>
<dbReference type="PANTHER" id="PTHR46380">
    <property type="entry name" value="CYCLIN-D-BINDING MYB-LIKE TRANSCRIPTION FACTOR 1"/>
    <property type="match status" value="1"/>
</dbReference>
<keyword evidence="2" id="KW-0238">DNA-binding</keyword>
<feature type="region of interest" description="Disordered" evidence="4">
    <location>
        <begin position="574"/>
        <end position="603"/>
    </location>
</feature>
<proteinExistence type="predicted"/>
<dbReference type="Proteomes" id="UP001497383">
    <property type="component" value="Chromosome 5"/>
</dbReference>
<feature type="compositionally biased region" description="Basic and acidic residues" evidence="4">
    <location>
        <begin position="100"/>
        <end position="118"/>
    </location>
</feature>
<dbReference type="PROSITE" id="PS50090">
    <property type="entry name" value="MYB_LIKE"/>
    <property type="match status" value="2"/>
</dbReference>
<keyword evidence="8" id="KW-1185">Reference proteome</keyword>
<dbReference type="Gene3D" id="1.10.10.60">
    <property type="entry name" value="Homeodomain-like"/>
    <property type="match status" value="2"/>
</dbReference>
<feature type="domain" description="HTH myb-type" evidence="6">
    <location>
        <begin position="389"/>
        <end position="437"/>
    </location>
</feature>
<feature type="domain" description="Myb-like" evidence="5">
    <location>
        <begin position="436"/>
        <end position="503"/>
    </location>
</feature>
<dbReference type="SMART" id="SM00717">
    <property type="entry name" value="SANT"/>
    <property type="match status" value="2"/>
</dbReference>
<evidence type="ECO:0000259" key="6">
    <source>
        <dbReference type="PROSITE" id="PS51294"/>
    </source>
</evidence>
<feature type="compositionally biased region" description="Low complexity" evidence="4">
    <location>
        <begin position="260"/>
        <end position="278"/>
    </location>
</feature>
<protein>
    <recommendedName>
        <fullName evidence="9">DNA-binding protein REB1</fullName>
    </recommendedName>
</protein>
<feature type="domain" description="Myb-like" evidence="5">
    <location>
        <begin position="389"/>
        <end position="433"/>
    </location>
</feature>
<dbReference type="PROSITE" id="PS51294">
    <property type="entry name" value="HTH_MYB"/>
    <property type="match status" value="1"/>
</dbReference>
<dbReference type="Pfam" id="PF00249">
    <property type="entry name" value="Myb_DNA-binding"/>
    <property type="match status" value="1"/>
</dbReference>
<evidence type="ECO:0000256" key="4">
    <source>
        <dbReference type="SAM" id="MobiDB-lite"/>
    </source>
</evidence>
<feature type="compositionally biased region" description="Basic and acidic residues" evidence="4">
    <location>
        <begin position="198"/>
        <end position="227"/>
    </location>
</feature>
<accession>A0ABP0ZSN8</accession>
<dbReference type="CDD" id="cd00167">
    <property type="entry name" value="SANT"/>
    <property type="match status" value="1"/>
</dbReference>
<dbReference type="InterPro" id="IPR017930">
    <property type="entry name" value="Myb_dom"/>
</dbReference>
<evidence type="ECO:0000256" key="3">
    <source>
        <dbReference type="ARBA" id="ARBA00023242"/>
    </source>
</evidence>
<evidence type="ECO:0000313" key="8">
    <source>
        <dbReference type="Proteomes" id="UP001497383"/>
    </source>
</evidence>
<dbReference type="PANTHER" id="PTHR46380:SF2">
    <property type="entry name" value="CYCLIN-D-BINDING MYB-LIKE TRANSCRIPTION FACTOR 1"/>
    <property type="match status" value="1"/>
</dbReference>
<dbReference type="InterPro" id="IPR051651">
    <property type="entry name" value="DMTF1_DNA-bind_reg"/>
</dbReference>
<evidence type="ECO:0000256" key="1">
    <source>
        <dbReference type="ARBA" id="ARBA00004123"/>
    </source>
</evidence>
<evidence type="ECO:0000259" key="5">
    <source>
        <dbReference type="PROSITE" id="PS50090"/>
    </source>
</evidence>
<keyword evidence="3" id="KW-0539">Nucleus</keyword>
<evidence type="ECO:0008006" key="9">
    <source>
        <dbReference type="Google" id="ProtNLM"/>
    </source>
</evidence>
<feature type="region of interest" description="Disordered" evidence="4">
    <location>
        <begin position="90"/>
        <end position="280"/>
    </location>
</feature>
<evidence type="ECO:0000256" key="2">
    <source>
        <dbReference type="ARBA" id="ARBA00023125"/>
    </source>
</evidence>
<evidence type="ECO:0000313" key="7">
    <source>
        <dbReference type="EMBL" id="CAK9440085.1"/>
    </source>
</evidence>
<dbReference type="RefSeq" id="XP_066831123.1">
    <property type="nucleotide sequence ID" value="XM_066974378.1"/>
</dbReference>